<accession>A0A833E9Y3</accession>
<gene>
    <name evidence="1" type="ORF">EYH45_05045</name>
</gene>
<proteinExistence type="predicted"/>
<evidence type="ECO:0000313" key="2">
    <source>
        <dbReference type="Proteomes" id="UP000608579"/>
    </source>
</evidence>
<protein>
    <submittedName>
        <fullName evidence="1">Uncharacterized protein</fullName>
    </submittedName>
</protein>
<name>A0A833E9Y3_CALS0</name>
<dbReference type="AlphaFoldDB" id="A0A833E9Y3"/>
<dbReference type="Proteomes" id="UP000608579">
    <property type="component" value="Unassembled WGS sequence"/>
</dbReference>
<comment type="caution">
    <text evidence="1">The sequence shown here is derived from an EMBL/GenBank/DDBJ whole genome shotgun (WGS) entry which is preliminary data.</text>
</comment>
<sequence>MVEIDVKTPLDRFRRFIILNTCQSFMPKGYLHDPTIFPEREDEKARIYVEAASKIDLTQIRDIKFVKAMDVLGIIYRSKSGNTQLKWRQLRGSLGRVTGEASPNSVVNLLEAGVLTRGFVNKILRDVRERQQETAAAEEEVKNNNEYTA</sequence>
<reference evidence="1" key="1">
    <citation type="journal article" date="2020" name="ISME J.">
        <title>Gammaproteobacteria mediating utilization of methyl-, sulfur- and petroleum organic compounds in deep ocean hydrothermal plumes.</title>
        <authorList>
            <person name="Zhou Z."/>
            <person name="Liu Y."/>
            <person name="Pan J."/>
            <person name="Cron B.R."/>
            <person name="Toner B.M."/>
            <person name="Anantharaman K."/>
            <person name="Breier J.A."/>
            <person name="Dick G.J."/>
            <person name="Li M."/>
        </authorList>
    </citation>
    <scope>NUCLEOTIDE SEQUENCE</scope>
    <source>
        <strain evidence="1">SZUA-1515</strain>
    </source>
</reference>
<organism evidence="1 2">
    <name type="scientific">Caldiarchaeum subterraneum</name>
    <dbReference type="NCBI Taxonomy" id="311458"/>
    <lineage>
        <taxon>Archaea</taxon>
        <taxon>Nitrososphaerota</taxon>
        <taxon>Candidatus Caldarchaeales</taxon>
        <taxon>Candidatus Caldarchaeaceae</taxon>
        <taxon>Candidatus Caldarchaeum</taxon>
    </lineage>
</organism>
<evidence type="ECO:0000313" key="1">
    <source>
        <dbReference type="EMBL" id="HIQ29912.1"/>
    </source>
</evidence>
<dbReference type="EMBL" id="DQVM01000098">
    <property type="protein sequence ID" value="HIQ29912.1"/>
    <property type="molecule type" value="Genomic_DNA"/>
</dbReference>